<reference evidence="1" key="1">
    <citation type="journal article" date="2021" name="Proc. Natl. Acad. Sci. U.S.A.">
        <title>A Catalog of Tens of Thousands of Viruses from Human Metagenomes Reveals Hidden Associations with Chronic Diseases.</title>
        <authorList>
            <person name="Tisza M.J."/>
            <person name="Buck C.B."/>
        </authorList>
    </citation>
    <scope>NUCLEOTIDE SEQUENCE</scope>
    <source>
        <strain evidence="1">CtOkv13</strain>
    </source>
</reference>
<accession>A0A8S5M2X4</accession>
<dbReference type="EMBL" id="BK014805">
    <property type="protein sequence ID" value="DAD76586.1"/>
    <property type="molecule type" value="Genomic_DNA"/>
</dbReference>
<sequence length="66" mass="7395">MAQIEKQADMILNFKEEIKNFSLSQLKQMQEKIQSGISKMILDSDLILKAAIVEEAIAAKEGKGQE</sequence>
<name>A0A8S5M2X4_9CAUD</name>
<evidence type="ECO:0000313" key="1">
    <source>
        <dbReference type="EMBL" id="DAD76586.1"/>
    </source>
</evidence>
<proteinExistence type="predicted"/>
<organism evidence="1">
    <name type="scientific">Siphoviridae sp. ctOkv13</name>
    <dbReference type="NCBI Taxonomy" id="2826314"/>
    <lineage>
        <taxon>Viruses</taxon>
        <taxon>Duplodnaviria</taxon>
        <taxon>Heunggongvirae</taxon>
        <taxon>Uroviricota</taxon>
        <taxon>Caudoviricetes</taxon>
    </lineage>
</organism>
<protein>
    <submittedName>
        <fullName evidence="1">Uncharacterized protein</fullName>
    </submittedName>
</protein>